<protein>
    <submittedName>
        <fullName evidence="2">Uncharacterized protein</fullName>
    </submittedName>
</protein>
<evidence type="ECO:0000313" key="3">
    <source>
        <dbReference type="Proteomes" id="UP000011083"/>
    </source>
</evidence>
<evidence type="ECO:0000256" key="1">
    <source>
        <dbReference type="SAM" id="Coils"/>
    </source>
</evidence>
<dbReference type="EMBL" id="KB007966">
    <property type="protein sequence ID" value="ELR17935.1"/>
    <property type="molecule type" value="Genomic_DNA"/>
</dbReference>
<keyword evidence="1" id="KW-0175">Coiled coil</keyword>
<evidence type="ECO:0000313" key="2">
    <source>
        <dbReference type="EMBL" id="ELR17935.1"/>
    </source>
</evidence>
<organism evidence="2 3">
    <name type="scientific">Acanthamoeba castellanii (strain ATCC 30010 / Neff)</name>
    <dbReference type="NCBI Taxonomy" id="1257118"/>
    <lineage>
        <taxon>Eukaryota</taxon>
        <taxon>Amoebozoa</taxon>
        <taxon>Discosea</taxon>
        <taxon>Longamoebia</taxon>
        <taxon>Centramoebida</taxon>
        <taxon>Acanthamoebidae</taxon>
        <taxon>Acanthamoeba</taxon>
    </lineage>
</organism>
<dbReference type="VEuPathDB" id="AmoebaDB:ACA1_208120"/>
<dbReference type="Proteomes" id="UP000011083">
    <property type="component" value="Unassembled WGS sequence"/>
</dbReference>
<reference evidence="2 3" key="1">
    <citation type="journal article" date="2013" name="Genome Biol.">
        <title>Genome of Acanthamoeba castellanii highlights extensive lateral gene transfer and early evolution of tyrosine kinase signaling.</title>
        <authorList>
            <person name="Clarke M."/>
            <person name="Lohan A.J."/>
            <person name="Liu B."/>
            <person name="Lagkouvardos I."/>
            <person name="Roy S."/>
            <person name="Zafar N."/>
            <person name="Bertelli C."/>
            <person name="Schilde C."/>
            <person name="Kianianmomeni A."/>
            <person name="Burglin T.R."/>
            <person name="Frech C."/>
            <person name="Turcotte B."/>
            <person name="Kopec K.O."/>
            <person name="Synnott J.M."/>
            <person name="Choo C."/>
            <person name="Paponov I."/>
            <person name="Finkler A."/>
            <person name="Soon Heng Tan C."/>
            <person name="Hutchins A.P."/>
            <person name="Weinmeier T."/>
            <person name="Rattei T."/>
            <person name="Chu J.S."/>
            <person name="Gimenez G."/>
            <person name="Irimia M."/>
            <person name="Rigden D.J."/>
            <person name="Fitzpatrick D.A."/>
            <person name="Lorenzo-Morales J."/>
            <person name="Bateman A."/>
            <person name="Chiu C.H."/>
            <person name="Tang P."/>
            <person name="Hegemann P."/>
            <person name="Fromm H."/>
            <person name="Raoult D."/>
            <person name="Greub G."/>
            <person name="Miranda-Saavedra D."/>
            <person name="Chen N."/>
            <person name="Nash P."/>
            <person name="Ginger M.L."/>
            <person name="Horn M."/>
            <person name="Schaap P."/>
            <person name="Caler L."/>
            <person name="Loftus B."/>
        </authorList>
    </citation>
    <scope>NUCLEOTIDE SEQUENCE [LARGE SCALE GENOMIC DNA]</scope>
    <source>
        <strain evidence="2 3">Neff</strain>
    </source>
</reference>
<dbReference type="RefSeq" id="XP_004339951.1">
    <property type="nucleotide sequence ID" value="XM_004339903.1"/>
</dbReference>
<dbReference type="AlphaFoldDB" id="L8GY60"/>
<dbReference type="KEGG" id="acan:ACA1_208120"/>
<accession>L8GY60</accession>
<name>L8GY60_ACACF</name>
<dbReference type="GeneID" id="14918757"/>
<keyword evidence="3" id="KW-1185">Reference proteome</keyword>
<sequence length="327" mass="36027">MKRGLRQVPRSVILGQRQSAQAMRLFASAAPSPNVDEIQFQVIGDTATAEYPTRPFTSKSKAQLEEGVQRKANQTRGQFEAKFSADTPEGALFKDVVQIKPYDEQLLKAELEHVTNPTIQPTVDTAVSPLCSPVKTNKNNINTDTKNHNFLTEFMASRTAGYLEDPTLYFSYGENPSATLNPNWSTQLSGNLDALVKRELVDALAALSAEVKEIDALDQQAKKAHEELLQKLQADIDILTNKELFAKSLESSGMSPLHVAQMTDIVTTDPLAVQALPLAQKQAAELAQFRQQSATFQQYSQLVADSRELVKQLQASGLQFDASKVSF</sequence>
<proteinExistence type="predicted"/>
<feature type="coiled-coil region" evidence="1">
    <location>
        <begin position="207"/>
        <end position="242"/>
    </location>
</feature>
<gene>
    <name evidence="2" type="ORF">ACA1_208120</name>
</gene>